<evidence type="ECO:0000313" key="6">
    <source>
        <dbReference type="Proteomes" id="UP001140453"/>
    </source>
</evidence>
<dbReference type="OrthoDB" id="47375at2759"/>
<keyword evidence="2" id="KW-0328">Glycosyltransferase</keyword>
<accession>A0A9W8YYK4</accession>
<feature type="domain" description="Glycosyl transferase family 25" evidence="4">
    <location>
        <begin position="67"/>
        <end position="158"/>
    </location>
</feature>
<comment type="caution">
    <text evidence="5">The sequence shown here is derived from an EMBL/GenBank/DDBJ whole genome shotgun (WGS) entry which is preliminary data.</text>
</comment>
<proteinExistence type="inferred from homology"/>
<evidence type="ECO:0000259" key="4">
    <source>
        <dbReference type="Pfam" id="PF01755"/>
    </source>
</evidence>
<dbReference type="Pfam" id="PF01755">
    <property type="entry name" value="Glyco_transf_25"/>
    <property type="match status" value="1"/>
</dbReference>
<dbReference type="InterPro" id="IPR050757">
    <property type="entry name" value="Collagen_mod_GT25"/>
</dbReference>
<keyword evidence="6" id="KW-1185">Reference proteome</keyword>
<keyword evidence="3" id="KW-0808">Transferase</keyword>
<name>A0A9W8YYK4_9PEZI</name>
<dbReference type="Proteomes" id="UP001140453">
    <property type="component" value="Unassembled WGS sequence"/>
</dbReference>
<evidence type="ECO:0000256" key="2">
    <source>
        <dbReference type="ARBA" id="ARBA00022676"/>
    </source>
</evidence>
<dbReference type="CDD" id="cd06532">
    <property type="entry name" value="Glyco_transf_25"/>
    <property type="match status" value="1"/>
</dbReference>
<protein>
    <recommendedName>
        <fullName evidence="4">Glycosyl transferase family 25 domain-containing protein</fullName>
    </recommendedName>
</protein>
<reference evidence="5" key="1">
    <citation type="submission" date="2022-10" db="EMBL/GenBank/DDBJ databases">
        <title>Tapping the CABI collections for fungal endophytes: first genome assemblies for Collariella, Neodidymelliopsis, Ascochyta clinopodiicola, Didymella pomorum, Didymosphaeria variabile, Neocosmospora piperis and Neocucurbitaria cava.</title>
        <authorList>
            <person name="Hill R."/>
        </authorList>
    </citation>
    <scope>NUCLEOTIDE SEQUENCE</scope>
    <source>
        <strain evidence="5">IMI 355082</strain>
    </source>
</reference>
<evidence type="ECO:0000256" key="1">
    <source>
        <dbReference type="ARBA" id="ARBA00006721"/>
    </source>
</evidence>
<sequence length="417" mass="46879">MSVRSLLRPGRMKHRLVAIGTSLMLTLIYFSVDTRRLIKDLAIGSSHVYTKPSSLLEDTGNRTLGFEKIFVISLPSRSDRRDAMVLAAAVSGLDIEFVDGVVGEDIDPKTISLVGDGRNLRTSELGIWRAHLNVYREIVRRNITSALIMEDDVDWDINIRAQHRQLAMATRALTQPLVARPNRFADPTFPPGRGPTTQTALPDLHLDHLPDTMEPKSSPYGDNWDILWTGWSGMAFPPPDLKIPHGRVIWQDHTVPRKKALYNMYWEPDVVNQQPLRPQSYIDRYVDHTRVVHHQMDGVGALSYAVTQSAARGLLWDLGLNPIDDALDILLREYCQGFTGLAWKPRGPRRCLAVSPSLVAVHWRAGSMTLDSDNLAPDAQSQREKAYTSNVKWSVKLNMEELVNGGTNMEDQYPDSS</sequence>
<evidence type="ECO:0000313" key="5">
    <source>
        <dbReference type="EMBL" id="KAJ4393125.1"/>
    </source>
</evidence>
<dbReference type="PANTHER" id="PTHR10730:SF53">
    <property type="entry name" value="GLYCOSYLTRANSFERASE 25 FAMILY MEMBER"/>
    <property type="match status" value="1"/>
</dbReference>
<dbReference type="GO" id="GO:0016740">
    <property type="term" value="F:transferase activity"/>
    <property type="evidence" value="ECO:0007669"/>
    <property type="project" value="UniProtKB-KW"/>
</dbReference>
<gene>
    <name evidence="5" type="ORF">N0V93_002332</name>
</gene>
<dbReference type="AlphaFoldDB" id="A0A9W8YYK4"/>
<organism evidence="5 6">
    <name type="scientific">Gnomoniopsis smithogilvyi</name>
    <dbReference type="NCBI Taxonomy" id="1191159"/>
    <lineage>
        <taxon>Eukaryota</taxon>
        <taxon>Fungi</taxon>
        <taxon>Dikarya</taxon>
        <taxon>Ascomycota</taxon>
        <taxon>Pezizomycotina</taxon>
        <taxon>Sordariomycetes</taxon>
        <taxon>Sordariomycetidae</taxon>
        <taxon>Diaporthales</taxon>
        <taxon>Gnomoniaceae</taxon>
        <taxon>Gnomoniopsis</taxon>
    </lineage>
</organism>
<dbReference type="PANTHER" id="PTHR10730">
    <property type="entry name" value="PROCOLLAGEN-LYSINE,2-OXOGLUTARATE 5-DIOXYGENASE/GLYCOSYLTRANSFERASE 25 FAMILY MEMBER"/>
    <property type="match status" value="1"/>
</dbReference>
<comment type="similarity">
    <text evidence="1">Belongs to the glycosyltransferase 25 family.</text>
</comment>
<dbReference type="InterPro" id="IPR002654">
    <property type="entry name" value="Glyco_trans_25"/>
</dbReference>
<dbReference type="EMBL" id="JAPEVB010000002">
    <property type="protein sequence ID" value="KAJ4393125.1"/>
    <property type="molecule type" value="Genomic_DNA"/>
</dbReference>
<evidence type="ECO:0000256" key="3">
    <source>
        <dbReference type="ARBA" id="ARBA00022679"/>
    </source>
</evidence>